<protein>
    <submittedName>
        <fullName evidence="1">Pyruvate dehydrogenase (Acetyl-transferring) E1 component subunit alpha</fullName>
    </submittedName>
</protein>
<dbReference type="EMBL" id="SZOH01002597">
    <property type="protein sequence ID" value="TKI94097.1"/>
    <property type="molecule type" value="Genomic_DNA"/>
</dbReference>
<name>A0A9X9A4D0_BACCE</name>
<evidence type="ECO:0000313" key="1">
    <source>
        <dbReference type="EMBL" id="TKI94097.1"/>
    </source>
</evidence>
<keyword evidence="1" id="KW-0670">Pyruvate</keyword>
<dbReference type="AlphaFoldDB" id="A0A9X9A4D0"/>
<accession>A0A9X9A4D0</accession>
<dbReference type="Proteomes" id="UP000308444">
    <property type="component" value="Unassembled WGS sequence"/>
</dbReference>
<feature type="non-terminal residue" evidence="1">
    <location>
        <position position="1"/>
    </location>
</feature>
<proteinExistence type="predicted"/>
<dbReference type="InterPro" id="IPR029061">
    <property type="entry name" value="THDP-binding"/>
</dbReference>
<gene>
    <name evidence="1" type="ORF">FC695_29135</name>
</gene>
<comment type="caution">
    <text evidence="1">The sequence shown here is derived from an EMBL/GenBank/DDBJ whole genome shotgun (WGS) entry which is preliminary data.</text>
</comment>
<sequence>FRKHLIHEGLLTESELVDMEKAVDDAVQRSIEFSENSPYPDDEELLKDVYVFYK</sequence>
<reference evidence="1 2" key="1">
    <citation type="journal article" date="2019" name="Environ. Microbiol.">
        <title>An active ?-lactamase is a part of an orchestrated cell wall stress resistance network of Bacillus subtilis and related rhizosphere species.</title>
        <authorList>
            <person name="Bucher T."/>
            <person name="Keren-Paz A."/>
            <person name="Hausser J."/>
            <person name="Olender T."/>
            <person name="Cytryn E."/>
            <person name="Kolodkin-Gal I."/>
        </authorList>
    </citation>
    <scope>NUCLEOTIDE SEQUENCE [LARGE SCALE GENOMIC DNA]</scope>
    <source>
        <strain evidence="1 2">I32</strain>
    </source>
</reference>
<dbReference type="Gene3D" id="3.40.50.970">
    <property type="match status" value="1"/>
</dbReference>
<dbReference type="SUPFAM" id="SSF52518">
    <property type="entry name" value="Thiamin diphosphate-binding fold (THDP-binding)"/>
    <property type="match status" value="1"/>
</dbReference>
<organism evidence="1 2">
    <name type="scientific">Bacillus cereus</name>
    <dbReference type="NCBI Taxonomy" id="1396"/>
    <lineage>
        <taxon>Bacteria</taxon>
        <taxon>Bacillati</taxon>
        <taxon>Bacillota</taxon>
        <taxon>Bacilli</taxon>
        <taxon>Bacillales</taxon>
        <taxon>Bacillaceae</taxon>
        <taxon>Bacillus</taxon>
        <taxon>Bacillus cereus group</taxon>
    </lineage>
</organism>
<evidence type="ECO:0000313" key="2">
    <source>
        <dbReference type="Proteomes" id="UP000308444"/>
    </source>
</evidence>